<proteinExistence type="predicted"/>
<reference evidence="2" key="1">
    <citation type="submission" date="2022-11" db="EMBL/GenBank/DDBJ databases">
        <title>Chromosomal genome sequence assembly and mating type (MAT) locus characterization of the leprose asexual lichenized fungus Lepraria neglecta (Nyl.) Erichsen.</title>
        <authorList>
            <person name="Allen J.L."/>
            <person name="Pfeffer B."/>
        </authorList>
    </citation>
    <scope>NUCLEOTIDE SEQUENCE</scope>
    <source>
        <strain evidence="2">Allen 5258</strain>
    </source>
</reference>
<dbReference type="AlphaFoldDB" id="A0AAE0DN85"/>
<feature type="chain" id="PRO_5042054102" evidence="1">
    <location>
        <begin position="28"/>
        <end position="130"/>
    </location>
</feature>
<evidence type="ECO:0000256" key="1">
    <source>
        <dbReference type="SAM" id="SignalP"/>
    </source>
</evidence>
<evidence type="ECO:0000313" key="2">
    <source>
        <dbReference type="EMBL" id="KAK3176279.1"/>
    </source>
</evidence>
<protein>
    <submittedName>
        <fullName evidence="2">Uncharacterized protein</fullName>
    </submittedName>
</protein>
<dbReference type="EMBL" id="JASNWA010000004">
    <property type="protein sequence ID" value="KAK3176279.1"/>
    <property type="molecule type" value="Genomic_DNA"/>
</dbReference>
<name>A0AAE0DN85_9LECA</name>
<sequence length="130" mass="14664">MLSKIPTLRVVTLTASLCFDFVGKVSGGDVKRHDPQLLQYRITATLESLMSLPQAVTIQRLEHRIWKRAVHYNGMLLVQQTFAECVDDVISARHRETQRALDKNVTEDGEGKAEDFAGALPMNTEVQRQI</sequence>
<dbReference type="Proteomes" id="UP001276659">
    <property type="component" value="Unassembled WGS sequence"/>
</dbReference>
<keyword evidence="3" id="KW-1185">Reference proteome</keyword>
<comment type="caution">
    <text evidence="2">The sequence shown here is derived from an EMBL/GenBank/DDBJ whole genome shotgun (WGS) entry which is preliminary data.</text>
</comment>
<organism evidence="2 3">
    <name type="scientific">Lepraria neglecta</name>
    <dbReference type="NCBI Taxonomy" id="209136"/>
    <lineage>
        <taxon>Eukaryota</taxon>
        <taxon>Fungi</taxon>
        <taxon>Dikarya</taxon>
        <taxon>Ascomycota</taxon>
        <taxon>Pezizomycotina</taxon>
        <taxon>Lecanoromycetes</taxon>
        <taxon>OSLEUM clade</taxon>
        <taxon>Lecanoromycetidae</taxon>
        <taxon>Lecanorales</taxon>
        <taxon>Lecanorineae</taxon>
        <taxon>Stereocaulaceae</taxon>
        <taxon>Lepraria</taxon>
    </lineage>
</organism>
<accession>A0AAE0DN85</accession>
<gene>
    <name evidence="2" type="ORF">OEA41_007602</name>
</gene>
<keyword evidence="1" id="KW-0732">Signal</keyword>
<evidence type="ECO:0000313" key="3">
    <source>
        <dbReference type="Proteomes" id="UP001276659"/>
    </source>
</evidence>
<feature type="signal peptide" evidence="1">
    <location>
        <begin position="1"/>
        <end position="27"/>
    </location>
</feature>